<dbReference type="AlphaFoldDB" id="A0A495W2B1"/>
<evidence type="ECO:0000313" key="2">
    <source>
        <dbReference type="EMBL" id="RKT55280.1"/>
    </source>
</evidence>
<reference evidence="2 3" key="1">
    <citation type="submission" date="2018-10" db="EMBL/GenBank/DDBJ databases">
        <title>Sequencing the genomes of 1000 actinobacteria strains.</title>
        <authorList>
            <person name="Klenk H.-P."/>
        </authorList>
    </citation>
    <scope>NUCLEOTIDE SEQUENCE [LARGE SCALE GENOMIC DNA]</scope>
    <source>
        <strain evidence="2 3">DSM 43800</strain>
    </source>
</reference>
<organism evidence="2 3">
    <name type="scientific">Saccharothrix australiensis</name>
    <dbReference type="NCBI Taxonomy" id="2072"/>
    <lineage>
        <taxon>Bacteria</taxon>
        <taxon>Bacillati</taxon>
        <taxon>Actinomycetota</taxon>
        <taxon>Actinomycetes</taxon>
        <taxon>Pseudonocardiales</taxon>
        <taxon>Pseudonocardiaceae</taxon>
        <taxon>Saccharothrix</taxon>
    </lineage>
</organism>
<name>A0A495W2B1_9PSEU</name>
<evidence type="ECO:0000256" key="1">
    <source>
        <dbReference type="SAM" id="MobiDB-lite"/>
    </source>
</evidence>
<dbReference type="Proteomes" id="UP000282084">
    <property type="component" value="Unassembled WGS sequence"/>
</dbReference>
<evidence type="ECO:0000313" key="3">
    <source>
        <dbReference type="Proteomes" id="UP000282084"/>
    </source>
</evidence>
<dbReference type="EMBL" id="RBXO01000001">
    <property type="protein sequence ID" value="RKT55280.1"/>
    <property type="molecule type" value="Genomic_DNA"/>
</dbReference>
<feature type="compositionally biased region" description="Basic and acidic residues" evidence="1">
    <location>
        <begin position="1"/>
        <end position="25"/>
    </location>
</feature>
<feature type="region of interest" description="Disordered" evidence="1">
    <location>
        <begin position="1"/>
        <end position="55"/>
    </location>
</feature>
<gene>
    <name evidence="2" type="ORF">C8E97_3941</name>
</gene>
<proteinExistence type="predicted"/>
<accession>A0A495W2B1</accession>
<dbReference type="RefSeq" id="WP_170211914.1">
    <property type="nucleotide sequence ID" value="NZ_RBXO01000001.1"/>
</dbReference>
<keyword evidence="3" id="KW-1185">Reference proteome</keyword>
<sequence length="55" mass="5905">MSKTAEKEFEGDAAARRDAEHDQGERGSAPESAHEHGELTPLCSGNGCVQTPRRP</sequence>
<comment type="caution">
    <text evidence="2">The sequence shown here is derived from an EMBL/GenBank/DDBJ whole genome shotgun (WGS) entry which is preliminary data.</text>
</comment>
<protein>
    <submittedName>
        <fullName evidence="2">Uncharacterized protein</fullName>
    </submittedName>
</protein>